<feature type="compositionally biased region" description="Polar residues" evidence="3">
    <location>
        <begin position="468"/>
        <end position="483"/>
    </location>
</feature>
<dbReference type="Bgee" id="100137666">
    <property type="expression patterns" value="Expressed in gastrula and 19 other cell types or tissues"/>
</dbReference>
<dbReference type="GO" id="GO:0005730">
    <property type="term" value="C:nucleolus"/>
    <property type="evidence" value="ECO:0000318"/>
    <property type="project" value="GO_Central"/>
</dbReference>
<name>A0A1L8FIS5_XENLA</name>
<dbReference type="RefSeq" id="XP_018080564.1">
    <property type="nucleotide sequence ID" value="XM_018225075.2"/>
</dbReference>
<feature type="region of interest" description="Disordered" evidence="3">
    <location>
        <begin position="1"/>
        <end position="174"/>
    </location>
</feature>
<dbReference type="CTD" id="100137666"/>
<dbReference type="OMA" id="TRHISEQ"/>
<feature type="compositionally biased region" description="Basic and acidic residues" evidence="3">
    <location>
        <begin position="272"/>
        <end position="284"/>
    </location>
</feature>
<feature type="compositionally biased region" description="Polar residues" evidence="3">
    <location>
        <begin position="431"/>
        <end position="444"/>
    </location>
</feature>
<evidence type="ECO:0000256" key="3">
    <source>
        <dbReference type="SAM" id="MobiDB-lite"/>
    </source>
</evidence>
<organism evidence="5 6">
    <name type="scientific">Xenopus laevis</name>
    <name type="common">African clawed frog</name>
    <dbReference type="NCBI Taxonomy" id="8355"/>
    <lineage>
        <taxon>Eukaryota</taxon>
        <taxon>Metazoa</taxon>
        <taxon>Chordata</taxon>
        <taxon>Craniata</taxon>
        <taxon>Vertebrata</taxon>
        <taxon>Euteleostomi</taxon>
        <taxon>Amphibia</taxon>
        <taxon>Batrachia</taxon>
        <taxon>Anura</taxon>
        <taxon>Pipoidea</taxon>
        <taxon>Pipidae</taxon>
        <taxon>Xenopodinae</taxon>
        <taxon>Xenopus</taxon>
        <taxon>Xenopus</taxon>
    </lineage>
</organism>
<dbReference type="STRING" id="8355.A0A1L8FIS5"/>
<comment type="subcellular location">
    <subcellularLocation>
        <location evidence="1">Nucleus</location>
        <location evidence="1">Nucleolus</location>
    </subcellularLocation>
</comment>
<feature type="compositionally biased region" description="Basic and acidic residues" evidence="3">
    <location>
        <begin position="553"/>
        <end position="565"/>
    </location>
</feature>
<evidence type="ECO:0000259" key="4">
    <source>
        <dbReference type="Pfam" id="PF08698"/>
    </source>
</evidence>
<keyword evidence="2" id="KW-0539">Nucleus</keyword>
<evidence type="ECO:0000313" key="5">
    <source>
        <dbReference type="Proteomes" id="UP000186698"/>
    </source>
</evidence>
<reference evidence="6" key="1">
    <citation type="submission" date="2025-08" db="UniProtKB">
        <authorList>
            <consortium name="RefSeq"/>
        </authorList>
    </citation>
    <scope>IDENTIFICATION</scope>
    <source>
        <strain evidence="6">J_2021</strain>
        <tissue evidence="6">Erythrocytes</tissue>
    </source>
</reference>
<dbReference type="Proteomes" id="UP000186698">
    <property type="component" value="Chromosome 7L"/>
</dbReference>
<dbReference type="PANTHER" id="PTHR21686">
    <property type="entry name" value="DEOXYNUCLEOTIDYLTRANSFERASE TERMINAL-INTERACTING PROTEIN 2"/>
    <property type="match status" value="1"/>
</dbReference>
<feature type="compositionally biased region" description="Basic and acidic residues" evidence="3">
    <location>
        <begin position="301"/>
        <end position="325"/>
    </location>
</feature>
<dbReference type="GeneID" id="100137666"/>
<evidence type="ECO:0000313" key="6">
    <source>
        <dbReference type="RefSeq" id="XP_018080564.1"/>
    </source>
</evidence>
<keyword evidence="5" id="KW-1185">Reference proteome</keyword>
<feature type="region of interest" description="Disordered" evidence="3">
    <location>
        <begin position="551"/>
        <end position="602"/>
    </location>
</feature>
<dbReference type="InterPro" id="IPR014810">
    <property type="entry name" value="Fcf2_C"/>
</dbReference>
<protein>
    <submittedName>
        <fullName evidence="6">Deoxynucleotidyltransferase terminal-interacting protein 2</fullName>
    </submittedName>
</protein>
<dbReference type="OrthoDB" id="427886at2759"/>
<accession>A0A1L8FIS5</accession>
<dbReference type="PANTHER" id="PTHR21686:SF12">
    <property type="entry name" value="DEOXYNUCLEOTIDYLTRANSFERASE TERMINAL-INTERACTING PROTEIN 2"/>
    <property type="match status" value="1"/>
</dbReference>
<feature type="compositionally biased region" description="Acidic residues" evidence="3">
    <location>
        <begin position="501"/>
        <end position="516"/>
    </location>
</feature>
<feature type="compositionally biased region" description="Acidic residues" evidence="3">
    <location>
        <begin position="566"/>
        <end position="592"/>
    </location>
</feature>
<feature type="domain" description="Fcf2 pre-rRNA processing C-terminal" evidence="4">
    <location>
        <begin position="683"/>
        <end position="776"/>
    </location>
</feature>
<proteinExistence type="predicted"/>
<dbReference type="PaxDb" id="8355-A0A1L8FIS5"/>
<feature type="region of interest" description="Disordered" evidence="3">
    <location>
        <begin position="209"/>
        <end position="338"/>
    </location>
</feature>
<feature type="compositionally biased region" description="Polar residues" evidence="3">
    <location>
        <begin position="84"/>
        <end position="108"/>
    </location>
</feature>
<feature type="region of interest" description="Disordered" evidence="3">
    <location>
        <begin position="351"/>
        <end position="530"/>
    </location>
</feature>
<evidence type="ECO:0000256" key="2">
    <source>
        <dbReference type="ARBA" id="ARBA00023242"/>
    </source>
</evidence>
<dbReference type="GO" id="GO:0003723">
    <property type="term" value="F:RNA binding"/>
    <property type="evidence" value="ECO:0007669"/>
    <property type="project" value="TreeGrafter"/>
</dbReference>
<evidence type="ECO:0000313" key="7">
    <source>
        <dbReference type="Xenbase" id="XB-GENE-6256111"/>
    </source>
</evidence>
<dbReference type="GO" id="GO:0006396">
    <property type="term" value="P:RNA processing"/>
    <property type="evidence" value="ECO:0000318"/>
    <property type="project" value="GO_Central"/>
</dbReference>
<gene>
    <name evidence="6 7" type="primary">dnttip2.L</name>
</gene>
<dbReference type="AGR" id="Xenbase:XB-GENE-6256111"/>
<dbReference type="Xenbase" id="XB-GENE-6256111">
    <property type="gene designation" value="dnttip2.L"/>
</dbReference>
<dbReference type="Pfam" id="PF08698">
    <property type="entry name" value="Fcf2"/>
    <property type="match status" value="1"/>
</dbReference>
<sequence length="801" mass="89064">MVATRRGTRVGPEEIKETGADMGGQAENAADVDASTTPADTQSQAIKGPPSEEQSGIINEDSDVSKAPKSTSQTVTRSRRRSGQSDGEVSEADSTSSSHSLRMTRSRQSLTRPTDSSRTLRLRRSVVVTDPILELKEDAELSEAESNCSSVSARDTRRRSTRAKTSGSQMSVLASGTVSEVIEISDSESNCSSASGVISRRTRSAKIQAKLVKCPPPPPSKIEEVSDAESCSSGISENPVARRVRQRTRSTTQQGDKGLSPETATKNSLKPETPKKPIPERIASEGEQNLFSPRRSLRTRHISEQEHVNTSKDMNRSASSTKREVLSTPIKDSQEPLDLPKINQHSANLSNEVIDLEQMPAETSITNMDSKNRSYESIDLEQDPEEPSQISKEAEDRSVEIIDLEEEESAEPSKETANISKEPIDLEQEALDSSNNSKELSSPVVSDPVDIHSQILEGTSHKLDGKSSSKGFGSNDNLSSHPNISLYLDSDESEGSQHSDDAEESTDDEEMEEEAENAIGSRKSKEQPSADALGDGLFVIDTVPGLDPIKTYYVDHKKDTAKSINEESEEEEESDEDFIDEDEEEEEDDENDLLNRPNPALKLSSSIKTGLNIKDLGGLCISFDGEKPNPGPSLLKKMKKDHSKLDEIMKKSVITPDIEKKESIKPYKESINKLKQQRKEEREKTTGLGWFDMKAPEMTEELKNDLKALKMRAAMNPKRFYKKNDRDGFPKYFQVGTVVDSPLDFYHSRIPKKERKRTLVDELLADSEFRRYNKKKYREIMAEKAAMAEGKKKRKKKTFRK</sequence>
<feature type="compositionally biased region" description="Low complexity" evidence="3">
    <location>
        <begin position="109"/>
        <end position="129"/>
    </location>
</feature>
<dbReference type="InterPro" id="IPR039883">
    <property type="entry name" value="Fcf2/DNTTIP2"/>
</dbReference>
<dbReference type="KEGG" id="xla:100137666"/>
<dbReference type="AlphaFoldDB" id="A0A1L8FIS5"/>
<evidence type="ECO:0000256" key="1">
    <source>
        <dbReference type="ARBA" id="ARBA00004604"/>
    </source>
</evidence>
<feature type="compositionally biased region" description="Polar residues" evidence="3">
    <location>
        <begin position="34"/>
        <end position="45"/>
    </location>
</feature>